<reference evidence="1 2" key="1">
    <citation type="journal article" date="2019" name="Sci. Rep.">
        <title>Orb-weaving spider Araneus ventricosus genome elucidates the spidroin gene catalogue.</title>
        <authorList>
            <person name="Kono N."/>
            <person name="Nakamura H."/>
            <person name="Ohtoshi R."/>
            <person name="Moran D.A.P."/>
            <person name="Shinohara A."/>
            <person name="Yoshida Y."/>
            <person name="Fujiwara M."/>
            <person name="Mori M."/>
            <person name="Tomita M."/>
            <person name="Arakawa K."/>
        </authorList>
    </citation>
    <scope>NUCLEOTIDE SEQUENCE [LARGE SCALE GENOMIC DNA]</scope>
</reference>
<sequence>MRYGGNFPWPKCPEAREKCTKDALISGFQLSVRIAAQAVEGNCYFSKLCLISDCYYVCGAFRNNGGGCPKSQTELSLNPLRVLFAQKSLPLFHIYIQAAVCNYNGKTALTARE</sequence>
<comment type="caution">
    <text evidence="1">The sequence shown here is derived from an EMBL/GenBank/DDBJ whole genome shotgun (WGS) entry which is preliminary data.</text>
</comment>
<evidence type="ECO:0000313" key="1">
    <source>
        <dbReference type="EMBL" id="GBN98122.1"/>
    </source>
</evidence>
<accession>A0A4Y2TC06</accession>
<name>A0A4Y2TC06_ARAVE</name>
<dbReference type="AlphaFoldDB" id="A0A4Y2TC06"/>
<dbReference type="EMBL" id="BGPR01027543">
    <property type="protein sequence ID" value="GBN98122.1"/>
    <property type="molecule type" value="Genomic_DNA"/>
</dbReference>
<dbReference type="Proteomes" id="UP000499080">
    <property type="component" value="Unassembled WGS sequence"/>
</dbReference>
<organism evidence="1 2">
    <name type="scientific">Araneus ventricosus</name>
    <name type="common">Orbweaver spider</name>
    <name type="synonym">Epeira ventricosa</name>
    <dbReference type="NCBI Taxonomy" id="182803"/>
    <lineage>
        <taxon>Eukaryota</taxon>
        <taxon>Metazoa</taxon>
        <taxon>Ecdysozoa</taxon>
        <taxon>Arthropoda</taxon>
        <taxon>Chelicerata</taxon>
        <taxon>Arachnida</taxon>
        <taxon>Araneae</taxon>
        <taxon>Araneomorphae</taxon>
        <taxon>Entelegynae</taxon>
        <taxon>Araneoidea</taxon>
        <taxon>Araneidae</taxon>
        <taxon>Araneus</taxon>
    </lineage>
</organism>
<protein>
    <submittedName>
        <fullName evidence="1">Uncharacterized protein</fullName>
    </submittedName>
</protein>
<evidence type="ECO:0000313" key="2">
    <source>
        <dbReference type="Proteomes" id="UP000499080"/>
    </source>
</evidence>
<gene>
    <name evidence="1" type="ORF">AVEN_205676_1</name>
</gene>
<proteinExistence type="predicted"/>
<keyword evidence="2" id="KW-1185">Reference proteome</keyword>